<accession>A0A7N0UG20</accession>
<dbReference type="Gramene" id="Kaladp0065s0017.1.v1.1">
    <property type="protein sequence ID" value="Kaladp0065s0017.1.v1.1.CDS.1"/>
    <property type="gene ID" value="Kaladp0065s0017.v1.1"/>
</dbReference>
<name>A0A7N0UG20_KALFE</name>
<evidence type="ECO:0000313" key="2">
    <source>
        <dbReference type="Proteomes" id="UP000594263"/>
    </source>
</evidence>
<dbReference type="AlphaFoldDB" id="A0A7N0UG20"/>
<organism evidence="1 2">
    <name type="scientific">Kalanchoe fedtschenkoi</name>
    <name type="common">Lavender scallops</name>
    <name type="synonym">South American air plant</name>
    <dbReference type="NCBI Taxonomy" id="63787"/>
    <lineage>
        <taxon>Eukaryota</taxon>
        <taxon>Viridiplantae</taxon>
        <taxon>Streptophyta</taxon>
        <taxon>Embryophyta</taxon>
        <taxon>Tracheophyta</taxon>
        <taxon>Spermatophyta</taxon>
        <taxon>Magnoliopsida</taxon>
        <taxon>eudicotyledons</taxon>
        <taxon>Gunneridae</taxon>
        <taxon>Pentapetalae</taxon>
        <taxon>Saxifragales</taxon>
        <taxon>Crassulaceae</taxon>
        <taxon>Kalanchoe</taxon>
    </lineage>
</organism>
<keyword evidence="2" id="KW-1185">Reference proteome</keyword>
<protein>
    <submittedName>
        <fullName evidence="1">Uncharacterized protein</fullName>
    </submittedName>
</protein>
<sequence length="82" mass="9288">MLLIIHGSKQNHEISYAMVTFRFTNYNLYALRKSLASGNTQASKRHEKVLSPYFLLSPANDAYSTISSPHIIYFSLNPSFSS</sequence>
<evidence type="ECO:0000313" key="1">
    <source>
        <dbReference type="EnsemblPlants" id="Kaladp0065s0017.1.v1.1.CDS.1"/>
    </source>
</evidence>
<reference evidence="1" key="1">
    <citation type="submission" date="2021-01" db="UniProtKB">
        <authorList>
            <consortium name="EnsemblPlants"/>
        </authorList>
    </citation>
    <scope>IDENTIFICATION</scope>
</reference>
<proteinExistence type="predicted"/>
<dbReference type="EnsemblPlants" id="Kaladp0065s0017.1.v1.1">
    <property type="protein sequence ID" value="Kaladp0065s0017.1.v1.1.CDS.1"/>
    <property type="gene ID" value="Kaladp0065s0017.v1.1"/>
</dbReference>
<dbReference type="Proteomes" id="UP000594263">
    <property type="component" value="Unplaced"/>
</dbReference>